<dbReference type="KEGG" id="sand:H3309_12585"/>
<feature type="repeat" description="TPR" evidence="3">
    <location>
        <begin position="415"/>
        <end position="448"/>
    </location>
</feature>
<dbReference type="InterPro" id="IPR050498">
    <property type="entry name" value="Ycf3"/>
</dbReference>
<dbReference type="InterPro" id="IPR019734">
    <property type="entry name" value="TPR_rpt"/>
</dbReference>
<evidence type="ECO:0000256" key="3">
    <source>
        <dbReference type="PROSITE-ProRule" id="PRU00339"/>
    </source>
</evidence>
<sequence>MASLLAEARRRGVWRAAATYLVVGWLVLEVGHVLTLILELPHSAAKFLFMALVAGFPLVLALSWKFRFTSDGWFPHLPDSEPASTSENAHHGGHGGHGAVGGFDPLPLIVGILALGALLLYIFVPKDEKHAAKEAAPPAASAAAAPVAARTAPPNSVAVLPFENLSGDPGQAFFSDGMAEELRSALAAVSGLQVAARTSSNAFRTGNANAADIGGKLGVAFILEGSVRRAGNVVRISAQLVEAKTGYERWSQTYDRELKDVFAVQTDIAKIVTEALKVTLLPADAARLAARGTASIAAHDALLRGAQLFAQSGDEATFRAALAQYDAAIAADPAYAAAHAGRAATLSAIAGQFETAVQAARTNEAALAAALKAVSLKPDQADTQAALAYVLERGRLDVRGAAAAYERAYRAGPDADVLIRYGIFNVRVGDLSKGLAALNRAVALDPVNPRAWRALGTALYQARRYADALPRLDEALRLSPKLASGHAYRGDALLMLGRLPQARAAYAAETTGWARLTGLAIVEARLGNAAASDAAFAALRQDDTTGYQVAQVLAQRGDRAGALTRLEAAYAARDPGILNLRNDPLLDPLRAEPRFRALLRQLSPA</sequence>
<evidence type="ECO:0000256" key="4">
    <source>
        <dbReference type="SAM" id="Phobius"/>
    </source>
</evidence>
<dbReference type="Gene3D" id="1.25.40.10">
    <property type="entry name" value="Tetratricopeptide repeat domain"/>
    <property type="match status" value="2"/>
</dbReference>
<dbReference type="PANTHER" id="PTHR44858:SF1">
    <property type="entry name" value="UDP-N-ACETYLGLUCOSAMINE--PEPTIDE N-ACETYLGLUCOSAMINYLTRANSFERASE SPINDLY-RELATED"/>
    <property type="match status" value="1"/>
</dbReference>
<keyword evidence="1" id="KW-0677">Repeat</keyword>
<evidence type="ECO:0000256" key="1">
    <source>
        <dbReference type="ARBA" id="ARBA00022737"/>
    </source>
</evidence>
<proteinExistence type="predicted"/>
<dbReference type="PROSITE" id="PS50005">
    <property type="entry name" value="TPR"/>
    <property type="match status" value="2"/>
</dbReference>
<dbReference type="GO" id="GO:0046813">
    <property type="term" value="P:receptor-mediated virion attachment to host cell"/>
    <property type="evidence" value="ECO:0007669"/>
    <property type="project" value="TreeGrafter"/>
</dbReference>
<keyword evidence="4" id="KW-0472">Membrane</keyword>
<feature type="transmembrane region" description="Helical" evidence="4">
    <location>
        <begin position="106"/>
        <end position="124"/>
    </location>
</feature>
<organism evidence="5 6">
    <name type="scientific">Sandaracinobacteroides saxicola</name>
    <dbReference type="NCBI Taxonomy" id="2759707"/>
    <lineage>
        <taxon>Bacteria</taxon>
        <taxon>Pseudomonadati</taxon>
        <taxon>Pseudomonadota</taxon>
        <taxon>Alphaproteobacteria</taxon>
        <taxon>Sphingomonadales</taxon>
        <taxon>Sphingosinicellaceae</taxon>
        <taxon>Sandaracinobacteroides</taxon>
    </lineage>
</organism>
<dbReference type="InterPro" id="IPR011990">
    <property type="entry name" value="TPR-like_helical_dom_sf"/>
</dbReference>
<dbReference type="Pfam" id="PF13432">
    <property type="entry name" value="TPR_16"/>
    <property type="match status" value="1"/>
</dbReference>
<reference evidence="5 6" key="1">
    <citation type="submission" date="2020-07" db="EMBL/GenBank/DDBJ databases">
        <title>Complete genome sequence for Sandaracinobacter sp. M6.</title>
        <authorList>
            <person name="Tang Y."/>
            <person name="Liu Q."/>
            <person name="Guo Z."/>
            <person name="Lei P."/>
            <person name="Huang B."/>
        </authorList>
    </citation>
    <scope>NUCLEOTIDE SEQUENCE [LARGE SCALE GENOMIC DNA]</scope>
    <source>
        <strain evidence="5 6">M6</strain>
    </source>
</reference>
<name>A0A7G5IFQ4_9SPHN</name>
<evidence type="ECO:0000313" key="6">
    <source>
        <dbReference type="Proteomes" id="UP000515292"/>
    </source>
</evidence>
<dbReference type="GO" id="GO:0009279">
    <property type="term" value="C:cell outer membrane"/>
    <property type="evidence" value="ECO:0007669"/>
    <property type="project" value="TreeGrafter"/>
</dbReference>
<dbReference type="PANTHER" id="PTHR44858">
    <property type="entry name" value="TETRATRICOPEPTIDE REPEAT PROTEIN 6"/>
    <property type="match status" value="1"/>
</dbReference>
<dbReference type="Proteomes" id="UP000515292">
    <property type="component" value="Chromosome"/>
</dbReference>
<evidence type="ECO:0000313" key="5">
    <source>
        <dbReference type="EMBL" id="QMW22196.1"/>
    </source>
</evidence>
<keyword evidence="2 3" id="KW-0802">TPR repeat</keyword>
<dbReference type="SUPFAM" id="SSF48452">
    <property type="entry name" value="TPR-like"/>
    <property type="match status" value="1"/>
</dbReference>
<keyword evidence="4" id="KW-0812">Transmembrane</keyword>
<keyword evidence="6" id="KW-1185">Reference proteome</keyword>
<accession>A0A7G5IFQ4</accession>
<dbReference type="Gene3D" id="3.40.50.10610">
    <property type="entry name" value="ABC-type transport auxiliary lipoprotein component"/>
    <property type="match status" value="1"/>
</dbReference>
<dbReference type="SMART" id="SM00028">
    <property type="entry name" value="TPR"/>
    <property type="match status" value="2"/>
</dbReference>
<keyword evidence="4" id="KW-1133">Transmembrane helix</keyword>
<dbReference type="AlphaFoldDB" id="A0A7G5IFQ4"/>
<protein>
    <submittedName>
        <fullName evidence="5">Tetratricopeptide repeat protein</fullName>
    </submittedName>
</protein>
<evidence type="ECO:0000256" key="2">
    <source>
        <dbReference type="ARBA" id="ARBA00022803"/>
    </source>
</evidence>
<gene>
    <name evidence="5" type="ORF">H3309_12585</name>
</gene>
<dbReference type="EMBL" id="CP059851">
    <property type="protein sequence ID" value="QMW22196.1"/>
    <property type="molecule type" value="Genomic_DNA"/>
</dbReference>
<feature type="transmembrane region" description="Helical" evidence="4">
    <location>
        <begin position="20"/>
        <end position="40"/>
    </location>
</feature>
<feature type="transmembrane region" description="Helical" evidence="4">
    <location>
        <begin position="47"/>
        <end position="66"/>
    </location>
</feature>
<feature type="repeat" description="TPR" evidence="3">
    <location>
        <begin position="449"/>
        <end position="482"/>
    </location>
</feature>